<proteinExistence type="predicted"/>
<organism evidence="2 3">
    <name type="scientific">Tanacetum coccineum</name>
    <dbReference type="NCBI Taxonomy" id="301880"/>
    <lineage>
        <taxon>Eukaryota</taxon>
        <taxon>Viridiplantae</taxon>
        <taxon>Streptophyta</taxon>
        <taxon>Embryophyta</taxon>
        <taxon>Tracheophyta</taxon>
        <taxon>Spermatophyta</taxon>
        <taxon>Magnoliopsida</taxon>
        <taxon>eudicotyledons</taxon>
        <taxon>Gunneridae</taxon>
        <taxon>Pentapetalae</taxon>
        <taxon>asterids</taxon>
        <taxon>campanulids</taxon>
        <taxon>Asterales</taxon>
        <taxon>Asteraceae</taxon>
        <taxon>Asteroideae</taxon>
        <taxon>Anthemideae</taxon>
        <taxon>Anthemidinae</taxon>
        <taxon>Tanacetum</taxon>
    </lineage>
</organism>
<keyword evidence="1" id="KW-1133">Transmembrane helix</keyword>
<comment type="caution">
    <text evidence="2">The sequence shown here is derived from an EMBL/GenBank/DDBJ whole genome shotgun (WGS) entry which is preliminary data.</text>
</comment>
<evidence type="ECO:0000313" key="2">
    <source>
        <dbReference type="EMBL" id="GJS75486.1"/>
    </source>
</evidence>
<reference evidence="2" key="2">
    <citation type="submission" date="2022-01" db="EMBL/GenBank/DDBJ databases">
        <authorList>
            <person name="Yamashiro T."/>
            <person name="Shiraishi A."/>
            <person name="Satake H."/>
            <person name="Nakayama K."/>
        </authorList>
    </citation>
    <scope>NUCLEOTIDE SEQUENCE</scope>
</reference>
<dbReference type="EMBL" id="BQNB010010307">
    <property type="protein sequence ID" value="GJS75486.1"/>
    <property type="molecule type" value="Genomic_DNA"/>
</dbReference>
<protein>
    <submittedName>
        <fullName evidence="2">Uncharacterized protein</fullName>
    </submittedName>
</protein>
<name>A0ABQ4YDK2_9ASTR</name>
<keyword evidence="1" id="KW-0812">Transmembrane</keyword>
<feature type="transmembrane region" description="Helical" evidence="1">
    <location>
        <begin position="45"/>
        <end position="66"/>
    </location>
</feature>
<dbReference type="Proteomes" id="UP001151760">
    <property type="component" value="Unassembled WGS sequence"/>
</dbReference>
<reference evidence="2" key="1">
    <citation type="journal article" date="2022" name="Int. J. Mol. Sci.">
        <title>Draft Genome of Tanacetum Coccineum: Genomic Comparison of Closely Related Tanacetum-Family Plants.</title>
        <authorList>
            <person name="Yamashiro T."/>
            <person name="Shiraishi A."/>
            <person name="Nakayama K."/>
            <person name="Satake H."/>
        </authorList>
    </citation>
    <scope>NUCLEOTIDE SEQUENCE</scope>
</reference>
<sequence>MTYQVFKITVLLQAWQTIMHGYSPNALTTLVMDGINRVTDIANDVLALSITFMGLAELLLGVTLLFTSSSNIFNSISNIYKDHWTQRQSWNAYTILDGSLEEMKHMELYGMYAEDTSAPRRSTRLTPPTPVPNVDKADERILQDTFQRYSSAEHKIQGSRKQEKLFGNWLNGTWHLKKFEKLVARQVDVVVDCLIQAQSQTSSVPNQQYQLHLAMKADPQLQQQDIAIWLALQMKFEINTVPQTEMTSEYNAYVTGEESSLDSFSRGKAPSTSVSQDIMEEVSLTIDEAKLRKSDEDVKLRCTSGDRISCKEFLHKETEEPGKQRDGLFKLKGLFKSKDITGNWVMNTSLSQRLSQEELINFQLRIESYQKKVNLTTPSMTFPGIEDHEMFSIIYEPVHGIIYKNSKKEKTGDEDIQRSLVLK</sequence>
<keyword evidence="3" id="KW-1185">Reference proteome</keyword>
<evidence type="ECO:0000256" key="1">
    <source>
        <dbReference type="SAM" id="Phobius"/>
    </source>
</evidence>
<keyword evidence="1" id="KW-0472">Membrane</keyword>
<gene>
    <name evidence="2" type="ORF">Tco_0725367</name>
</gene>
<accession>A0ABQ4YDK2</accession>
<evidence type="ECO:0000313" key="3">
    <source>
        <dbReference type="Proteomes" id="UP001151760"/>
    </source>
</evidence>